<sequence length="363" mass="39343">MRVGITVPGQHPIDGTELMLQVADGMGAESVWMPDHILGVFHPDLWPDMAYSKMAADPDAFYDPFVVAGVLGRMTDKAVGISVTDSTRRKAADLARTALTLQHLVPGGFILGIGSGEAESLTPFGYPFEKPVAALEEVLHELRSLIDTGLMPPESGLSGRMGVPLESDKGKPEIWVAGHGPRMLRLTGQYGDGWIPAWPMTPEIYGERRQTIFDAAAAAGRPNPTCSLLPFMMLGESKEYIADLMEQDPLGKLFALFCPGYIWKERGFTHPFGDDSKGFVDIIVHDLDAEELRSLAPEMPFELVEEVIFMGSAADIAGRLQGYADHGLEHVVLANMTGVVGGMEEIEKNGAGMFELNALLTAM</sequence>
<dbReference type="EMBL" id="AP012057">
    <property type="protein sequence ID" value="BAN02772.1"/>
    <property type="molecule type" value="Genomic_DNA"/>
</dbReference>
<dbReference type="KEGG" id="aym:YM304_24580"/>
<dbReference type="RefSeq" id="WP_015442019.1">
    <property type="nucleotide sequence ID" value="NC_020520.1"/>
</dbReference>
<dbReference type="InterPro" id="IPR011251">
    <property type="entry name" value="Luciferase-like_dom"/>
</dbReference>
<evidence type="ECO:0000313" key="4">
    <source>
        <dbReference type="Proteomes" id="UP000011863"/>
    </source>
</evidence>
<evidence type="ECO:0000313" key="3">
    <source>
        <dbReference type="EMBL" id="BAN02772.1"/>
    </source>
</evidence>
<protein>
    <submittedName>
        <fullName evidence="3">Putative oxidoreductase</fullName>
    </submittedName>
</protein>
<dbReference type="GO" id="GO:0016705">
    <property type="term" value="F:oxidoreductase activity, acting on paired donors, with incorporation or reduction of molecular oxygen"/>
    <property type="evidence" value="ECO:0007669"/>
    <property type="project" value="InterPro"/>
</dbReference>
<dbReference type="OrthoDB" id="9775082at2"/>
<dbReference type="CDD" id="cd01097">
    <property type="entry name" value="Tetrahydromethanopterin_reductase"/>
    <property type="match status" value="1"/>
</dbReference>
<gene>
    <name evidence="3" type="ORF">YM304_24580</name>
</gene>
<keyword evidence="1" id="KW-0560">Oxidoreductase</keyword>
<dbReference type="Proteomes" id="UP000011863">
    <property type="component" value="Chromosome"/>
</dbReference>
<dbReference type="InterPro" id="IPR036661">
    <property type="entry name" value="Luciferase-like_sf"/>
</dbReference>
<keyword evidence="4" id="KW-1185">Reference proteome</keyword>
<proteinExistence type="predicted"/>
<evidence type="ECO:0000256" key="1">
    <source>
        <dbReference type="ARBA" id="ARBA00023002"/>
    </source>
</evidence>
<name>A0A6C7E9S8_ILUCY</name>
<dbReference type="PANTHER" id="PTHR43244:SF1">
    <property type="entry name" value="5,10-METHYLENETETRAHYDROMETHANOPTERIN REDUCTASE"/>
    <property type="match status" value="1"/>
</dbReference>
<dbReference type="AlphaFoldDB" id="A0A6C7E9S8"/>
<dbReference type="Pfam" id="PF00296">
    <property type="entry name" value="Bac_luciferase"/>
    <property type="match status" value="1"/>
</dbReference>
<organism evidence="3 4">
    <name type="scientific">Ilumatobacter coccineus (strain NBRC 103263 / KCTC 29153 / YM16-304)</name>
    <dbReference type="NCBI Taxonomy" id="1313172"/>
    <lineage>
        <taxon>Bacteria</taxon>
        <taxon>Bacillati</taxon>
        <taxon>Actinomycetota</taxon>
        <taxon>Acidimicrobiia</taxon>
        <taxon>Acidimicrobiales</taxon>
        <taxon>Ilumatobacteraceae</taxon>
        <taxon>Ilumatobacter</taxon>
    </lineage>
</organism>
<dbReference type="Gene3D" id="3.20.20.30">
    <property type="entry name" value="Luciferase-like domain"/>
    <property type="match status" value="1"/>
</dbReference>
<dbReference type="SUPFAM" id="SSF51679">
    <property type="entry name" value="Bacterial luciferase-like"/>
    <property type="match status" value="1"/>
</dbReference>
<dbReference type="PANTHER" id="PTHR43244">
    <property type="match status" value="1"/>
</dbReference>
<reference evidence="3 4" key="1">
    <citation type="journal article" date="2013" name="Int. J. Syst. Evol. Microbiol.">
        <title>Ilumatobacter nonamiense sp. nov. and Ilumatobacter coccineum sp. nov., isolated from seashore sand.</title>
        <authorList>
            <person name="Matsumoto A."/>
            <person name="Kasai H."/>
            <person name="Matsuo Y."/>
            <person name="Shizuri Y."/>
            <person name="Ichikawa N."/>
            <person name="Fujita N."/>
            <person name="Omura S."/>
            <person name="Takahashi Y."/>
        </authorList>
    </citation>
    <scope>NUCLEOTIDE SEQUENCE [LARGE SCALE GENOMIC DNA]</scope>
    <source>
        <strain evidence="4">NBRC 103263 / KCTC 29153 / YM16-304</strain>
    </source>
</reference>
<accession>A0A6C7E9S8</accession>
<feature type="domain" description="Luciferase-like" evidence="2">
    <location>
        <begin position="9"/>
        <end position="329"/>
    </location>
</feature>
<evidence type="ECO:0000259" key="2">
    <source>
        <dbReference type="Pfam" id="PF00296"/>
    </source>
</evidence>
<dbReference type="InterPro" id="IPR050564">
    <property type="entry name" value="F420-G6PD/mer"/>
</dbReference>